<dbReference type="KEGG" id="msei:MSEDJ_37930"/>
<accession>A0A7I7QUP0</accession>
<organism evidence="1 2">
    <name type="scientific">Mycolicibacterium sediminis</name>
    <dbReference type="NCBI Taxonomy" id="1286180"/>
    <lineage>
        <taxon>Bacteria</taxon>
        <taxon>Bacillati</taxon>
        <taxon>Actinomycetota</taxon>
        <taxon>Actinomycetes</taxon>
        <taxon>Mycobacteriales</taxon>
        <taxon>Mycobacteriaceae</taxon>
        <taxon>Mycolicibacterium</taxon>
    </lineage>
</organism>
<dbReference type="Proteomes" id="UP000467193">
    <property type="component" value="Chromosome"/>
</dbReference>
<evidence type="ECO:0000313" key="2">
    <source>
        <dbReference type="Proteomes" id="UP000467193"/>
    </source>
</evidence>
<evidence type="ECO:0000313" key="1">
    <source>
        <dbReference type="EMBL" id="BBY29697.1"/>
    </source>
</evidence>
<reference evidence="1 2" key="1">
    <citation type="journal article" date="2019" name="Emerg. Microbes Infect.">
        <title>Comprehensive subspecies identification of 175 nontuberculous mycobacteria species based on 7547 genomic profiles.</title>
        <authorList>
            <person name="Matsumoto Y."/>
            <person name="Kinjo T."/>
            <person name="Motooka D."/>
            <person name="Nabeya D."/>
            <person name="Jung N."/>
            <person name="Uechi K."/>
            <person name="Horii T."/>
            <person name="Iida T."/>
            <person name="Fujita J."/>
            <person name="Nakamura S."/>
        </authorList>
    </citation>
    <scope>NUCLEOTIDE SEQUENCE [LARGE SCALE GENOMIC DNA]</scope>
    <source>
        <strain evidence="1 2">JCM 17899</strain>
    </source>
</reference>
<keyword evidence="2" id="KW-1185">Reference proteome</keyword>
<proteinExistence type="predicted"/>
<sequence>MARDPITTPEDVLADGVDHTTVGGVAVRKGTVAAFLANATALGAAADGSAEFEAIATEIRAARPALDAIGLFEVLAVRDPRVASVLADAPRHR</sequence>
<name>A0A7I7QUP0_9MYCO</name>
<dbReference type="AlphaFoldDB" id="A0A7I7QUP0"/>
<dbReference type="RefSeq" id="WP_197748283.1">
    <property type="nucleotide sequence ID" value="NZ_AP022588.1"/>
</dbReference>
<dbReference type="EMBL" id="AP022588">
    <property type="protein sequence ID" value="BBY29697.1"/>
    <property type="molecule type" value="Genomic_DNA"/>
</dbReference>
<gene>
    <name evidence="1" type="ORF">MSEDJ_37930</name>
</gene>
<protein>
    <submittedName>
        <fullName evidence="1">Uncharacterized protein</fullName>
    </submittedName>
</protein>